<feature type="region of interest" description="Disordered" evidence="1">
    <location>
        <begin position="1"/>
        <end position="24"/>
    </location>
</feature>
<dbReference type="GO" id="GO:0003958">
    <property type="term" value="F:NADPH-hemoprotein reductase activity"/>
    <property type="evidence" value="ECO:0007669"/>
    <property type="project" value="UniProtKB-EC"/>
</dbReference>
<dbReference type="EC" id="1.6.2.4" evidence="2"/>
<proteinExistence type="predicted"/>
<keyword evidence="3" id="KW-1185">Reference proteome</keyword>
<keyword evidence="2" id="KW-0560">Oxidoreductase</keyword>
<accession>A0A1S8AAE6</accession>
<sequence>MTWINGVRDVPNSNPPKRRKKDAPYPFVKNKSVSHEGILNRMTNLSCHRGPTTDVQGRVLAKQFTKVLGPVSDRILHVLFLSPGDSGENSDNLKRAAELHASCFEFVAVKVIFVWVSAAEEQRHEPDRLANSLQTRALLNEATEWGYSCPRGDHDDRCCWQCRELKLGSSYGCMDLAAL</sequence>
<dbReference type="Proteomes" id="UP000054516">
    <property type="component" value="Unassembled WGS sequence"/>
</dbReference>
<organism evidence="2">
    <name type="scientific">Rosellinia necatrix</name>
    <name type="common">White root-rot fungus</name>
    <dbReference type="NCBI Taxonomy" id="77044"/>
    <lineage>
        <taxon>Eukaryota</taxon>
        <taxon>Fungi</taxon>
        <taxon>Dikarya</taxon>
        <taxon>Ascomycota</taxon>
        <taxon>Pezizomycotina</taxon>
        <taxon>Sordariomycetes</taxon>
        <taxon>Xylariomycetidae</taxon>
        <taxon>Xylariales</taxon>
        <taxon>Xylariaceae</taxon>
        <taxon>Rosellinia</taxon>
    </lineage>
</organism>
<dbReference type="AlphaFoldDB" id="A0A1S8AAE6"/>
<evidence type="ECO:0000313" key="3">
    <source>
        <dbReference type="Proteomes" id="UP000054516"/>
    </source>
</evidence>
<name>A0A1S8AAE6_ROSNE</name>
<evidence type="ECO:0000313" key="2">
    <source>
        <dbReference type="EMBL" id="GAW27019.1"/>
    </source>
</evidence>
<evidence type="ECO:0000256" key="1">
    <source>
        <dbReference type="SAM" id="MobiDB-lite"/>
    </source>
</evidence>
<dbReference type="EMBL" id="DF977508">
    <property type="protein sequence ID" value="GAW27019.1"/>
    <property type="molecule type" value="Genomic_DNA"/>
</dbReference>
<gene>
    <name evidence="2" type="ORF">SAMD00023353_6300210</name>
</gene>
<protein>
    <submittedName>
        <fullName evidence="2">Putative NADPH-ferrihemoprotein reductase</fullName>
        <ecNumber evidence="2">1.6.2.4</ecNumber>
    </submittedName>
</protein>
<reference evidence="2" key="1">
    <citation type="submission" date="2016-03" db="EMBL/GenBank/DDBJ databases">
        <title>Draft genome sequence of Rosellinia necatrix.</title>
        <authorList>
            <person name="Kanematsu S."/>
        </authorList>
    </citation>
    <scope>NUCLEOTIDE SEQUENCE [LARGE SCALE GENOMIC DNA]</scope>
    <source>
        <strain evidence="2">W97</strain>
    </source>
</reference>